<dbReference type="Proteomes" id="UP000076858">
    <property type="component" value="Unassembled WGS sequence"/>
</dbReference>
<protein>
    <submittedName>
        <fullName evidence="1">Uncharacterized protein</fullName>
    </submittedName>
</protein>
<dbReference type="AlphaFoldDB" id="A0A162D0A5"/>
<organism evidence="1 2">
    <name type="scientific">Daphnia magna</name>
    <dbReference type="NCBI Taxonomy" id="35525"/>
    <lineage>
        <taxon>Eukaryota</taxon>
        <taxon>Metazoa</taxon>
        <taxon>Ecdysozoa</taxon>
        <taxon>Arthropoda</taxon>
        <taxon>Crustacea</taxon>
        <taxon>Branchiopoda</taxon>
        <taxon>Diplostraca</taxon>
        <taxon>Cladocera</taxon>
        <taxon>Anomopoda</taxon>
        <taxon>Daphniidae</taxon>
        <taxon>Daphnia</taxon>
    </lineage>
</organism>
<evidence type="ECO:0000313" key="1">
    <source>
        <dbReference type="EMBL" id="KZR96884.1"/>
    </source>
</evidence>
<keyword evidence="2" id="KW-1185">Reference proteome</keyword>
<gene>
    <name evidence="1" type="ORF">APZ42_008531</name>
</gene>
<evidence type="ECO:0000313" key="2">
    <source>
        <dbReference type="Proteomes" id="UP000076858"/>
    </source>
</evidence>
<dbReference type="EMBL" id="LRGB01023359">
    <property type="protein sequence ID" value="KZR96884.1"/>
    <property type="molecule type" value="Genomic_DNA"/>
</dbReference>
<name>A0A162D0A5_9CRUS</name>
<sequence>MESFAIYGPTQRGNNLNANISKNTEAKRNNKLFLYWLDTTLPYGIPRMESM</sequence>
<comment type="caution">
    <text evidence="1">The sequence shown here is derived from an EMBL/GenBank/DDBJ whole genome shotgun (WGS) entry which is preliminary data.</text>
</comment>
<accession>A0A162D0A5</accession>
<proteinExistence type="predicted"/>
<reference evidence="1 2" key="1">
    <citation type="submission" date="2016-03" db="EMBL/GenBank/DDBJ databases">
        <title>EvidentialGene: Evidence-directed Construction of Genes on Genomes.</title>
        <authorList>
            <person name="Gilbert D.G."/>
            <person name="Choi J.-H."/>
            <person name="Mockaitis K."/>
            <person name="Colbourne J."/>
            <person name="Pfrender M."/>
        </authorList>
    </citation>
    <scope>NUCLEOTIDE SEQUENCE [LARGE SCALE GENOMIC DNA]</scope>
    <source>
        <strain evidence="1 2">Xinb3</strain>
        <tissue evidence="1">Complete organism</tissue>
    </source>
</reference>